<dbReference type="PANTHER" id="PTHR33177:SF24">
    <property type="entry name" value="FILAMENTOUS HEMAGGLUTININ TRANSPORTER"/>
    <property type="match status" value="1"/>
</dbReference>
<protein>
    <recommendedName>
        <fullName evidence="2">GIR1-like zinc ribbon domain-containing protein</fullName>
    </recommendedName>
</protein>
<accession>A0AA38ZLU3</accession>
<dbReference type="InterPro" id="IPR055281">
    <property type="entry name" value="GIR1-2/SIED1"/>
</dbReference>
<sequence>MPMAAEVSSLLRILNAHKEEKLRNEPTVLITRDLLGSCSKAASADLDLDLQVPTGWEKRLDLKSGKVYVQRCKSPSPKSWSEEKGREPALRDLNAPPLNLLEESCLELKLLPSSHYQSVCTLDKVKSALERAEKEASKKRPSPPISLSSSLTTREEGDDEEEKRSWSLSSTSTSPASSSGMFAAGCPVCLLYVMTYRKNPKCPRCDSIVPSPSAFKKPRIDLNASF</sequence>
<dbReference type="Proteomes" id="UP001168098">
    <property type="component" value="Unassembled WGS sequence"/>
</dbReference>
<evidence type="ECO:0000256" key="1">
    <source>
        <dbReference type="SAM" id="MobiDB-lite"/>
    </source>
</evidence>
<dbReference type="InterPro" id="IPR056440">
    <property type="entry name" value="Zn-ribbon_GIR1"/>
</dbReference>
<name>A0AA38ZLU3_VITRO</name>
<feature type="compositionally biased region" description="Low complexity" evidence="1">
    <location>
        <begin position="166"/>
        <end position="179"/>
    </location>
</feature>
<dbReference type="PANTHER" id="PTHR33177">
    <property type="entry name" value="PUTATIVE-RELATED"/>
    <property type="match status" value="1"/>
</dbReference>
<feature type="domain" description="GIR1-like zinc ribbon" evidence="2">
    <location>
        <begin position="181"/>
        <end position="209"/>
    </location>
</feature>
<dbReference type="EMBL" id="JARBHA010000010">
    <property type="protein sequence ID" value="KAJ9691440.1"/>
    <property type="molecule type" value="Genomic_DNA"/>
</dbReference>
<proteinExistence type="predicted"/>
<evidence type="ECO:0000259" key="2">
    <source>
        <dbReference type="Pfam" id="PF24747"/>
    </source>
</evidence>
<evidence type="ECO:0000313" key="4">
    <source>
        <dbReference type="Proteomes" id="UP001168098"/>
    </source>
</evidence>
<feature type="region of interest" description="Disordered" evidence="1">
    <location>
        <begin position="133"/>
        <end position="179"/>
    </location>
</feature>
<dbReference type="Pfam" id="PF24747">
    <property type="entry name" value="Zn-ribbon_GIR1"/>
    <property type="match status" value="1"/>
</dbReference>
<reference evidence="3 4" key="1">
    <citation type="journal article" date="2023" name="BMC Biotechnol.">
        <title>Vitis rotundifolia cv Carlos genome sequencing.</title>
        <authorList>
            <person name="Huff M."/>
            <person name="Hulse-Kemp A."/>
            <person name="Scheffler B."/>
            <person name="Youngblood R."/>
            <person name="Simpson S."/>
            <person name="Babiker E."/>
            <person name="Staton M."/>
        </authorList>
    </citation>
    <scope>NUCLEOTIDE SEQUENCE [LARGE SCALE GENOMIC DNA]</scope>
    <source>
        <tissue evidence="3">Leaf</tissue>
    </source>
</reference>
<dbReference type="AlphaFoldDB" id="A0AA38ZLU3"/>
<gene>
    <name evidence="3" type="ORF">PVL29_013576</name>
</gene>
<comment type="caution">
    <text evidence="3">The sequence shown here is derived from an EMBL/GenBank/DDBJ whole genome shotgun (WGS) entry which is preliminary data.</text>
</comment>
<evidence type="ECO:0000313" key="3">
    <source>
        <dbReference type="EMBL" id="KAJ9691440.1"/>
    </source>
</evidence>
<keyword evidence="4" id="KW-1185">Reference proteome</keyword>
<organism evidence="3 4">
    <name type="scientific">Vitis rotundifolia</name>
    <name type="common">Muscadine grape</name>
    <dbReference type="NCBI Taxonomy" id="103349"/>
    <lineage>
        <taxon>Eukaryota</taxon>
        <taxon>Viridiplantae</taxon>
        <taxon>Streptophyta</taxon>
        <taxon>Embryophyta</taxon>
        <taxon>Tracheophyta</taxon>
        <taxon>Spermatophyta</taxon>
        <taxon>Magnoliopsida</taxon>
        <taxon>eudicotyledons</taxon>
        <taxon>Gunneridae</taxon>
        <taxon>Pentapetalae</taxon>
        <taxon>rosids</taxon>
        <taxon>Vitales</taxon>
        <taxon>Vitaceae</taxon>
        <taxon>Viteae</taxon>
        <taxon>Vitis</taxon>
    </lineage>
</organism>